<dbReference type="PANTHER" id="PTHR39473:SF1">
    <property type="entry name" value="DINB-LIKE DOMAIN-CONTAINING PROTEIN"/>
    <property type="match status" value="1"/>
</dbReference>
<sequence>MPSSVTGAIEILNQGYEFLCSISDSDYLCSAKPHITSSIGEHTRHTLDLFHALIIQEDLTVDYNTRRRGHAVENERTIALSEIQYVINWLKQIDPILLSTAITIETEVSMNNQVFHSIPSNIEREITFAALHANHHYAMIKVIATFLEIQTCHAFGYAPTTASYLREQ</sequence>
<comment type="caution">
    <text evidence="1">The sequence shown here is derived from an EMBL/GenBank/DDBJ whole genome shotgun (WGS) entry which is preliminary data.</text>
</comment>
<protein>
    <recommendedName>
        <fullName evidence="3">DinB family protein</fullName>
    </recommendedName>
</protein>
<reference evidence="1 2" key="1">
    <citation type="journal article" date="2024" name="ISME J.">
        <title>Tailless and filamentous prophages are predominant in marine Vibrio.</title>
        <authorList>
            <person name="Steensen K."/>
            <person name="Seneca J."/>
            <person name="Bartlau N."/>
            <person name="Yu X.A."/>
            <person name="Hussain F.A."/>
            <person name="Polz M.F."/>
        </authorList>
    </citation>
    <scope>NUCLEOTIDE SEQUENCE [LARGE SCALE GENOMIC DNA]</scope>
    <source>
        <strain evidence="1 2">10N.222.51.A1</strain>
    </source>
</reference>
<gene>
    <name evidence="1" type="ORF">AB4566_07570</name>
</gene>
<organism evidence="1 2">
    <name type="scientific">Vibrio gallaecicus</name>
    <dbReference type="NCBI Taxonomy" id="552386"/>
    <lineage>
        <taxon>Bacteria</taxon>
        <taxon>Pseudomonadati</taxon>
        <taxon>Pseudomonadota</taxon>
        <taxon>Gammaproteobacteria</taxon>
        <taxon>Vibrionales</taxon>
        <taxon>Vibrionaceae</taxon>
        <taxon>Vibrio</taxon>
    </lineage>
</organism>
<proteinExistence type="predicted"/>
<keyword evidence="2" id="KW-1185">Reference proteome</keyword>
<evidence type="ECO:0000313" key="1">
    <source>
        <dbReference type="EMBL" id="MFA0568131.1"/>
    </source>
</evidence>
<name>A0ABV4N9X9_9VIBR</name>
<evidence type="ECO:0008006" key="3">
    <source>
        <dbReference type="Google" id="ProtNLM"/>
    </source>
</evidence>
<dbReference type="EMBL" id="JBFRUW010000021">
    <property type="protein sequence ID" value="MFA0568131.1"/>
    <property type="molecule type" value="Genomic_DNA"/>
</dbReference>
<dbReference type="PANTHER" id="PTHR39473">
    <property type="match status" value="1"/>
</dbReference>
<accession>A0ABV4N9X9</accession>
<evidence type="ECO:0000313" key="2">
    <source>
        <dbReference type="Proteomes" id="UP001570417"/>
    </source>
</evidence>
<dbReference type="Proteomes" id="UP001570417">
    <property type="component" value="Unassembled WGS sequence"/>
</dbReference>